<reference evidence="3" key="1">
    <citation type="journal article" date="2014" name="Int. J. Syst. Evol. Microbiol.">
        <title>Complete genome sequence of Corynebacterium casei LMG S-19264T (=DSM 44701T), isolated from a smear-ripened cheese.</title>
        <authorList>
            <consortium name="US DOE Joint Genome Institute (JGI-PGF)"/>
            <person name="Walter F."/>
            <person name="Albersmeier A."/>
            <person name="Kalinowski J."/>
            <person name="Ruckert C."/>
        </authorList>
    </citation>
    <scope>NUCLEOTIDE SEQUENCE</scope>
    <source>
        <strain evidence="3">KCTC 32337</strain>
    </source>
</reference>
<dbReference type="CDD" id="cd01948">
    <property type="entry name" value="EAL"/>
    <property type="match status" value="1"/>
</dbReference>
<keyword evidence="1" id="KW-0472">Membrane</keyword>
<dbReference type="AlphaFoldDB" id="A0A8H9IEW2"/>
<dbReference type="InterPro" id="IPR001633">
    <property type="entry name" value="EAL_dom"/>
</dbReference>
<feature type="transmembrane region" description="Helical" evidence="1">
    <location>
        <begin position="29"/>
        <end position="50"/>
    </location>
</feature>
<dbReference type="RefSeq" id="WP_191866381.1">
    <property type="nucleotide sequence ID" value="NZ_BMZC01000007.1"/>
</dbReference>
<name>A0A8H9IEW2_9ALTE</name>
<dbReference type="PROSITE" id="PS50883">
    <property type="entry name" value="EAL"/>
    <property type="match status" value="1"/>
</dbReference>
<feature type="transmembrane region" description="Helical" evidence="1">
    <location>
        <begin position="120"/>
        <end position="153"/>
    </location>
</feature>
<feature type="transmembrane region" description="Helical" evidence="1">
    <location>
        <begin position="173"/>
        <end position="192"/>
    </location>
</feature>
<sequence>MIFIAKLKQQFSDYFYLRDDNLPVTNVEAWRISALRIMLVSIILLCAIFVIQSAWRSVIERVAYVIPMALVFYIALSSLLLISRRFYTFSAYCLIGLIIVAAVCFNATHQHQVLSMLGPIVMYSTPFVAFMLLGWKVGVLCILLNIAPLYVLINQLTLADYITPFPVQEHANYYLHVILFVFFNVCIPLAIARSSIAAKRGNQFNIERNNILHKQAQLYHALFVEARTAKIIIDQKRKIIEANDAAYALLLSNLPTPCVGNEIESVFPEFTVNSSKLVVNRTLGAKMKVFELSAQPINDEQHTMVTIQDVSAKALLHKTLAVQTQVRQRQKLYDESAGLPNRQWLENKIALHDDQASGTLFVCAIKINNAHFIEQKYGFLYLPKILKKVAEILNQNVGERGFIAILDKYTLGIALTIVEAEKTKSAIHHIIASLPRVVQIQQLSMHIDCKAGVANNQSDVSVNQLVNNALHAVTVNDALINYYETGSHQRFIEHQEISILLNEALTNEELYVDYQPKVRGDGTLIGMEALLRWNSPVIGRVSPGVFIPIAEQSGLVLKLTHWLINHVCAQIKQWQGQGLQALPVAINISGPDLDQTDFKKFLINCVVEHDIKPQLLELELTESAKTQNIPDAIETVRYLASFGFCITLDDFGVGYSGLSKLTNFPVQRVKIDRQFIKNIQRDSKNAQVVEAIVAMCRVFKIDVLAEGVEDLREVDCLLAMGCASFQGFAFAKPMGKDQIAKLLNTSLMPNLKLPLTSQTASLVHKHP</sequence>
<dbReference type="Gene3D" id="3.20.20.450">
    <property type="entry name" value="EAL domain"/>
    <property type="match status" value="1"/>
</dbReference>
<dbReference type="SUPFAM" id="SSF141868">
    <property type="entry name" value="EAL domain-like"/>
    <property type="match status" value="1"/>
</dbReference>
<dbReference type="PANTHER" id="PTHR33121">
    <property type="entry name" value="CYCLIC DI-GMP PHOSPHODIESTERASE PDEF"/>
    <property type="match status" value="1"/>
</dbReference>
<dbReference type="Pfam" id="PF00563">
    <property type="entry name" value="EAL"/>
    <property type="match status" value="1"/>
</dbReference>
<reference evidence="3" key="2">
    <citation type="submission" date="2020-09" db="EMBL/GenBank/DDBJ databases">
        <authorList>
            <person name="Sun Q."/>
            <person name="Kim S."/>
        </authorList>
    </citation>
    <scope>NUCLEOTIDE SEQUENCE</scope>
    <source>
        <strain evidence="3">KCTC 32337</strain>
    </source>
</reference>
<evidence type="ECO:0000313" key="3">
    <source>
        <dbReference type="EMBL" id="GGZ68367.1"/>
    </source>
</evidence>
<dbReference type="Proteomes" id="UP000622604">
    <property type="component" value="Unassembled WGS sequence"/>
</dbReference>
<feature type="transmembrane region" description="Helical" evidence="1">
    <location>
        <begin position="62"/>
        <end position="83"/>
    </location>
</feature>
<evidence type="ECO:0000313" key="4">
    <source>
        <dbReference type="Proteomes" id="UP000622604"/>
    </source>
</evidence>
<organism evidence="3 4">
    <name type="scientific">Paraglaciecola chathamensis</name>
    <dbReference type="NCBI Taxonomy" id="368405"/>
    <lineage>
        <taxon>Bacteria</taxon>
        <taxon>Pseudomonadati</taxon>
        <taxon>Pseudomonadota</taxon>
        <taxon>Gammaproteobacteria</taxon>
        <taxon>Alteromonadales</taxon>
        <taxon>Alteromonadaceae</taxon>
        <taxon>Paraglaciecola</taxon>
    </lineage>
</organism>
<protein>
    <recommendedName>
        <fullName evidence="2">EAL domain-containing protein</fullName>
    </recommendedName>
</protein>
<dbReference type="SMART" id="SM00267">
    <property type="entry name" value="GGDEF"/>
    <property type="match status" value="1"/>
</dbReference>
<evidence type="ECO:0000259" key="2">
    <source>
        <dbReference type="PROSITE" id="PS50883"/>
    </source>
</evidence>
<dbReference type="SUPFAM" id="SSF55073">
    <property type="entry name" value="Nucleotide cyclase"/>
    <property type="match status" value="1"/>
</dbReference>
<feature type="domain" description="EAL" evidence="2">
    <location>
        <begin position="494"/>
        <end position="747"/>
    </location>
</feature>
<dbReference type="PANTHER" id="PTHR33121:SF79">
    <property type="entry name" value="CYCLIC DI-GMP PHOSPHODIESTERASE PDED-RELATED"/>
    <property type="match status" value="1"/>
</dbReference>
<dbReference type="Gene3D" id="3.30.70.270">
    <property type="match status" value="1"/>
</dbReference>
<dbReference type="InterPro" id="IPR029787">
    <property type="entry name" value="Nucleotide_cyclase"/>
</dbReference>
<dbReference type="InterPro" id="IPR050706">
    <property type="entry name" value="Cyclic-di-GMP_PDE-like"/>
</dbReference>
<dbReference type="SMART" id="SM00052">
    <property type="entry name" value="EAL"/>
    <property type="match status" value="1"/>
</dbReference>
<dbReference type="Pfam" id="PF00990">
    <property type="entry name" value="GGDEF"/>
    <property type="match status" value="1"/>
</dbReference>
<dbReference type="InterPro" id="IPR043128">
    <property type="entry name" value="Rev_trsase/Diguanyl_cyclase"/>
</dbReference>
<feature type="transmembrane region" description="Helical" evidence="1">
    <location>
        <begin position="89"/>
        <end position="108"/>
    </location>
</feature>
<dbReference type="GO" id="GO:0071111">
    <property type="term" value="F:cyclic-guanylate-specific phosphodiesterase activity"/>
    <property type="evidence" value="ECO:0007669"/>
    <property type="project" value="InterPro"/>
</dbReference>
<comment type="caution">
    <text evidence="3">The sequence shown here is derived from an EMBL/GenBank/DDBJ whole genome shotgun (WGS) entry which is preliminary data.</text>
</comment>
<keyword evidence="1" id="KW-0812">Transmembrane</keyword>
<keyword evidence="1" id="KW-1133">Transmembrane helix</keyword>
<dbReference type="InterPro" id="IPR035919">
    <property type="entry name" value="EAL_sf"/>
</dbReference>
<dbReference type="InterPro" id="IPR000160">
    <property type="entry name" value="GGDEF_dom"/>
</dbReference>
<dbReference type="EMBL" id="BMZC01000007">
    <property type="protein sequence ID" value="GGZ68367.1"/>
    <property type="molecule type" value="Genomic_DNA"/>
</dbReference>
<evidence type="ECO:0000256" key="1">
    <source>
        <dbReference type="SAM" id="Phobius"/>
    </source>
</evidence>
<accession>A0A8H9IEW2</accession>
<gene>
    <name evidence="3" type="ORF">GCM10011274_28740</name>
</gene>
<proteinExistence type="predicted"/>